<reference evidence="11" key="1">
    <citation type="submission" date="2017-01" db="EMBL/GenBank/DDBJ databases">
        <authorList>
            <person name="Varghese N."/>
            <person name="Submissions S."/>
        </authorList>
    </citation>
    <scope>NUCLEOTIDE SEQUENCE [LARGE SCALE GENOMIC DNA]</scope>
    <source>
        <strain evidence="11">type strain: HArc-</strain>
    </source>
</reference>
<keyword evidence="3 8" id="KW-0812">Transmembrane</keyword>
<feature type="transmembrane region" description="Helical" evidence="8">
    <location>
        <begin position="451"/>
        <end position="472"/>
    </location>
</feature>
<protein>
    <submittedName>
        <fullName evidence="10">Predicted exporter protein, RND superfamily</fullName>
    </submittedName>
</protein>
<dbReference type="PANTHER" id="PTHR33406">
    <property type="entry name" value="MEMBRANE PROTEIN MJ1562-RELATED"/>
    <property type="match status" value="1"/>
</dbReference>
<organism evidence="10 11">
    <name type="scientific">Natronorubrum thiooxidans</name>
    <dbReference type="NCBI Taxonomy" id="308853"/>
    <lineage>
        <taxon>Archaea</taxon>
        <taxon>Methanobacteriati</taxon>
        <taxon>Methanobacteriota</taxon>
        <taxon>Stenosarchaea group</taxon>
        <taxon>Halobacteria</taxon>
        <taxon>Halobacteriales</taxon>
        <taxon>Natrialbaceae</taxon>
        <taxon>Natronorubrum</taxon>
    </lineage>
</organism>
<feature type="transmembrane region" description="Helical" evidence="8">
    <location>
        <begin position="555"/>
        <end position="577"/>
    </location>
</feature>
<feature type="transmembrane region" description="Helical" evidence="8">
    <location>
        <begin position="878"/>
        <end position="897"/>
    </location>
</feature>
<feature type="transmembrane region" description="Helical" evidence="8">
    <location>
        <begin position="428"/>
        <end position="445"/>
    </location>
</feature>
<dbReference type="OrthoDB" id="42357at2157"/>
<comment type="subcellular location">
    <subcellularLocation>
        <location evidence="1">Cell membrane</location>
        <topology evidence="1">Multi-pass membrane protein</topology>
    </subcellularLocation>
</comment>
<dbReference type="PROSITE" id="PS50156">
    <property type="entry name" value="SSD"/>
    <property type="match status" value="2"/>
</dbReference>
<evidence type="ECO:0000256" key="2">
    <source>
        <dbReference type="ARBA" id="ARBA00022475"/>
    </source>
</evidence>
<name>A0A1N7H5L1_9EURY</name>
<evidence type="ECO:0000256" key="6">
    <source>
        <dbReference type="SAM" id="Coils"/>
    </source>
</evidence>
<feature type="transmembrane region" description="Helical" evidence="8">
    <location>
        <begin position="851"/>
        <end position="872"/>
    </location>
</feature>
<feature type="transmembrane region" description="Helical" evidence="8">
    <location>
        <begin position="983"/>
        <end position="1008"/>
    </location>
</feature>
<dbReference type="SUPFAM" id="SSF82866">
    <property type="entry name" value="Multidrug efflux transporter AcrB transmembrane domain"/>
    <property type="match status" value="2"/>
</dbReference>
<keyword evidence="11" id="KW-1185">Reference proteome</keyword>
<dbReference type="AlphaFoldDB" id="A0A1N7H5L1"/>
<gene>
    <name evidence="10" type="ORF">SAMN05421752_12616</name>
</gene>
<keyword evidence="4 8" id="KW-1133">Transmembrane helix</keyword>
<feature type="transmembrane region" description="Helical" evidence="8">
    <location>
        <begin position="904"/>
        <end position="926"/>
    </location>
</feature>
<evidence type="ECO:0000256" key="7">
    <source>
        <dbReference type="SAM" id="MobiDB-lite"/>
    </source>
</evidence>
<evidence type="ECO:0000256" key="3">
    <source>
        <dbReference type="ARBA" id="ARBA00022692"/>
    </source>
</evidence>
<evidence type="ECO:0000256" key="1">
    <source>
        <dbReference type="ARBA" id="ARBA00004651"/>
    </source>
</evidence>
<dbReference type="EMBL" id="FTNR01000026">
    <property type="protein sequence ID" value="SIS20155.1"/>
    <property type="molecule type" value="Genomic_DNA"/>
</dbReference>
<feature type="transmembrane region" description="Helical" evidence="8">
    <location>
        <begin position="956"/>
        <end position="976"/>
    </location>
</feature>
<evidence type="ECO:0000256" key="5">
    <source>
        <dbReference type="ARBA" id="ARBA00023136"/>
    </source>
</evidence>
<feature type="region of interest" description="Disordered" evidence="7">
    <location>
        <begin position="710"/>
        <end position="729"/>
    </location>
</feature>
<dbReference type="PANTHER" id="PTHR33406:SF13">
    <property type="entry name" value="MEMBRANE PROTEIN YDFJ"/>
    <property type="match status" value="1"/>
</dbReference>
<feature type="domain" description="SSD" evidence="9">
    <location>
        <begin position="454"/>
        <end position="580"/>
    </location>
</feature>
<evidence type="ECO:0000256" key="8">
    <source>
        <dbReference type="SAM" id="Phobius"/>
    </source>
</evidence>
<dbReference type="RefSeq" id="WP_076610843.1">
    <property type="nucleotide sequence ID" value="NZ_FTNR01000026.1"/>
</dbReference>
<accession>A0A1N7H5L1</accession>
<feature type="domain" description="SSD" evidence="9">
    <location>
        <begin position="847"/>
        <end position="1007"/>
    </location>
</feature>
<dbReference type="Pfam" id="PF03176">
    <property type="entry name" value="MMPL"/>
    <property type="match status" value="2"/>
</dbReference>
<dbReference type="STRING" id="308853.SAMN05421752_12616"/>
<evidence type="ECO:0000313" key="10">
    <source>
        <dbReference type="EMBL" id="SIS20155.1"/>
    </source>
</evidence>
<dbReference type="InterPro" id="IPR000731">
    <property type="entry name" value="SSD"/>
</dbReference>
<keyword evidence="6" id="KW-0175">Coiled coil</keyword>
<feature type="coiled-coil region" evidence="6">
    <location>
        <begin position="148"/>
        <end position="224"/>
    </location>
</feature>
<dbReference type="InterPro" id="IPR004869">
    <property type="entry name" value="MMPL_dom"/>
</dbReference>
<keyword evidence="2" id="KW-1003">Cell membrane</keyword>
<feature type="transmembrane region" description="Helical" evidence="8">
    <location>
        <begin position="520"/>
        <end position="543"/>
    </location>
</feature>
<dbReference type="GO" id="GO:0005886">
    <property type="term" value="C:plasma membrane"/>
    <property type="evidence" value="ECO:0007669"/>
    <property type="project" value="UniProtKB-SubCell"/>
</dbReference>
<proteinExistence type="predicted"/>
<feature type="transmembrane region" description="Helical" evidence="8">
    <location>
        <begin position="617"/>
        <end position="637"/>
    </location>
</feature>
<feature type="transmembrane region" description="Helical" evidence="8">
    <location>
        <begin position="479"/>
        <end position="500"/>
    </location>
</feature>
<dbReference type="InterPro" id="IPR050545">
    <property type="entry name" value="Mycobact_MmpL"/>
</dbReference>
<evidence type="ECO:0000259" key="9">
    <source>
        <dbReference type="PROSITE" id="PS50156"/>
    </source>
</evidence>
<sequence length="1036" mass="111615">MDEDGEIRGETDVLTQLVDVITTHTTVVIVLLLALTAVFGVGITAIEYDTSLEQFGSQTAETAALEYATENFTTRDEANTTVTTVTVSGENVLTKESLLESLTLQRQLHANETVNATLTETSPIIGVENVVATGVIRERKADTLIARSADLEERGARLNATAAALQRDLEDIRDLQEEYEQLNTSSENGDISAETYRTRSRELEAALEDVRTRATADLENEQERSFNRSMASVRAVQAEISATEQALADGNISQTTHDRQMNRLDSDLKAAYTDGTVGVLNEEYDRLWNQQQELEAERDALESTEQPPLSEQIEAIESLNESAYERHLESILDDQNGPVGDLAATMLPSSYEPGSTRADERLLLIRQSHDTDTGERVGSADDRLVESQLTIQQLANDHDEATASESAVFGVGIVTEEIDRAIADSLRFVGPLALGVVLVSLTIAYRDPLEVGLGCVGIVTVLIWTFGFMGWAGIAFNQLFVAIPVVLIGLSIDYAIHVFMRHRECHTTETAAVPVRPAMSIALAGVGVALVWVTATTAIGFLSNLVSPIGPLREFGLVSTVGIISALLVFGGLIPAIKIELEERLEGRDIDRHRPALGTQEGVIQKALSVGSKAARAAPIVVLVVVVAMTAGSLYAAGTVGTSFEQEALLAEDPAWIDRVPVTTTDQEYQAKDGFTALNERFDYRDSQAQIVVTGDVTDGETLERIDAARTQAESTESADAPRTAGAHDRDPLTVMESVAETDNSFNASFQLADRTGDGVPNQNVEGLYDQLFEIDPNAASDVIYRTDEGEYESVRLLVSVRGDADGEQTTREMRAVAKTIDDGGTEPRWNATATGAPIVDHIVEASLLEAILESLAITLVAVVAFLTTAYALTGNGATLGVVTLFPVVLAVCWIVGTMAVLDIPFNVLTGTVASFTIGLGVAYNIHVSSRYTLELRRQETIDDALQTTMTGTGGALLGSVATTALGFSTLTLAFLPAVRQFGIVTALTIVYAFLASILVLPTLLVGWTRYFGQDLLHGHELVSEDTHTTDETTEQ</sequence>
<evidence type="ECO:0000313" key="11">
    <source>
        <dbReference type="Proteomes" id="UP000185936"/>
    </source>
</evidence>
<dbReference type="Gene3D" id="1.20.1640.10">
    <property type="entry name" value="Multidrug efflux transporter AcrB transmembrane domain"/>
    <property type="match status" value="2"/>
</dbReference>
<feature type="transmembrane region" description="Helical" evidence="8">
    <location>
        <begin position="27"/>
        <end position="46"/>
    </location>
</feature>
<dbReference type="Proteomes" id="UP000185936">
    <property type="component" value="Unassembled WGS sequence"/>
</dbReference>
<evidence type="ECO:0000256" key="4">
    <source>
        <dbReference type="ARBA" id="ARBA00022989"/>
    </source>
</evidence>
<keyword evidence="5 8" id="KW-0472">Membrane</keyword>